<keyword evidence="3" id="KW-1185">Reference proteome</keyword>
<dbReference type="EMBL" id="JAAVUN010000011">
    <property type="protein sequence ID" value="NKE09716.1"/>
    <property type="molecule type" value="Genomic_DNA"/>
</dbReference>
<dbReference type="AlphaFoldDB" id="A0A846U7Z7"/>
<organism evidence="2 3">
    <name type="scientific">Kocuria subflava</name>
    <dbReference type="NCBI Taxonomy" id="1736139"/>
    <lineage>
        <taxon>Bacteria</taxon>
        <taxon>Bacillati</taxon>
        <taxon>Actinomycetota</taxon>
        <taxon>Actinomycetes</taxon>
        <taxon>Micrococcales</taxon>
        <taxon>Micrococcaceae</taxon>
        <taxon>Kocuria</taxon>
    </lineage>
</organism>
<sequence length="172" mass="17070">MDRREEAHADTVFAAAQAAISAASARGLSIGTAESLTGGSVAAALVSVPGASAVFEGSVVSYSHAVKIRTLGVSADLLDRGGAVDPAVARAMAEGAREALGVDVAVSTTGVAGPEPHDGKAVGTVFLGVAGPDGTHVQELHLGGSRAQIRTASVTAALENLAAHCRFPDFSQ</sequence>
<dbReference type="Gene3D" id="3.90.950.20">
    <property type="entry name" value="CinA-like"/>
    <property type="match status" value="1"/>
</dbReference>
<dbReference type="NCBIfam" id="TIGR00199">
    <property type="entry name" value="PncC_domain"/>
    <property type="match status" value="1"/>
</dbReference>
<evidence type="ECO:0000313" key="2">
    <source>
        <dbReference type="EMBL" id="NKE09716.1"/>
    </source>
</evidence>
<evidence type="ECO:0000313" key="3">
    <source>
        <dbReference type="Proteomes" id="UP000521379"/>
    </source>
</evidence>
<dbReference type="InterPro" id="IPR008136">
    <property type="entry name" value="CinA_C"/>
</dbReference>
<evidence type="ECO:0000259" key="1">
    <source>
        <dbReference type="Pfam" id="PF02464"/>
    </source>
</evidence>
<accession>A0A846U7Z7</accession>
<dbReference type="Pfam" id="PF02464">
    <property type="entry name" value="CinA"/>
    <property type="match status" value="1"/>
</dbReference>
<proteinExistence type="predicted"/>
<dbReference type="InterPro" id="IPR036653">
    <property type="entry name" value="CinA-like_C"/>
</dbReference>
<dbReference type="Proteomes" id="UP000521379">
    <property type="component" value="Unassembled WGS sequence"/>
</dbReference>
<comment type="caution">
    <text evidence="2">The sequence shown here is derived from an EMBL/GenBank/DDBJ whole genome shotgun (WGS) entry which is preliminary data.</text>
</comment>
<dbReference type="SUPFAM" id="SSF142433">
    <property type="entry name" value="CinA-like"/>
    <property type="match status" value="1"/>
</dbReference>
<dbReference type="RefSeq" id="WP_168023485.1">
    <property type="nucleotide sequence ID" value="NZ_JAAVUN010000011.1"/>
</dbReference>
<protein>
    <submittedName>
        <fullName evidence="2">CinA family protein</fullName>
    </submittedName>
</protein>
<gene>
    <name evidence="2" type="ORF">GTW58_07155</name>
</gene>
<feature type="domain" description="CinA C-terminal" evidence="1">
    <location>
        <begin position="16"/>
        <end position="163"/>
    </location>
</feature>
<name>A0A846U7Z7_9MICC</name>
<reference evidence="2 3" key="1">
    <citation type="submission" date="2020-02" db="EMBL/GenBank/DDBJ databases">
        <authorList>
            <person name="Sun Q."/>
        </authorList>
    </citation>
    <scope>NUCLEOTIDE SEQUENCE [LARGE SCALE GENOMIC DNA]</scope>
    <source>
        <strain evidence="2 3">YIM 13062</strain>
    </source>
</reference>